<protein>
    <recommendedName>
        <fullName evidence="8">Helicase ATP-binding domain-containing protein</fullName>
    </recommendedName>
</protein>
<evidence type="ECO:0000256" key="2">
    <source>
        <dbReference type="SAM" id="MobiDB-lite"/>
    </source>
</evidence>
<feature type="region of interest" description="Disordered" evidence="2">
    <location>
        <begin position="1"/>
        <end position="22"/>
    </location>
</feature>
<evidence type="ECO:0000259" key="3">
    <source>
        <dbReference type="Pfam" id="PF13086"/>
    </source>
</evidence>
<evidence type="ECO:0000259" key="5">
    <source>
        <dbReference type="Pfam" id="PF25396"/>
    </source>
</evidence>
<evidence type="ECO:0000256" key="1">
    <source>
        <dbReference type="ARBA" id="ARBA00022806"/>
    </source>
</evidence>
<dbReference type="SUPFAM" id="SSF52540">
    <property type="entry name" value="P-loop containing nucleoside triphosphate hydrolases"/>
    <property type="match status" value="1"/>
</dbReference>
<sequence>MRDRAIQRGSGRSRGRGRSWPVNSHSLCELHPTVHIDKEIKEYITSSDHSGTPGTWTANPELPSSEEILGLDDEEVISLGVNQIQGPWPSKDTYLKTHYELLREDAVAPLRDAVAYFRHDPRMSDSSQCCVYEKVHIVGVTFAQAGIAARIQFSTFRAGKKIVWEYSKRLMTGNIVALSPASDSFQNKCVVATVAARPLDGLKASPPEIDIFFARPEDFEFDYQQEWVMVEARVGYFEASRHTLSALQKMSDESFPLSEHICDLKPTIESPQYIKDDPLVKMSSVLPSKDGDLQKVNTSIGWPAHPDTLDSSQWNALQQILTKKLSIVQGPPGTGKTHVSVVAIKVMLENFRQGDPPIIIAAQTNHALDQLLRHISKFEQSYVRLGGRSTDSEIRTRTVFELRKKNNLPSAIGGCLVPARKELRDLTDQIIELLSPFRAENSHSPLQPSLFLNLGIISIAQHDSLIKGAAGWIRAGDQTDPMSVWLGDALTKFELVYRQENFGFSEEEIDMEYEQLKELEAEHGLDDDDYEVLKGQFLAMRELFTTRGPRTYSEKAIEAGYLKYDDMWKIPSAVRAATYSLLQKRAKEAIREKVCHILKKYNMACKNAKIGKWERDSLILRDGRVVGMTTTGLSKYRALVSSLRPRIILIEEAAEVLEAPVAAACMESLQHLILVGDHQQLRGSCSMQELEGEPFYLNISMFERLVRNKIPFKRLTSQRRMAPEIRRILSPIYNDLNDHPSVLDRKDVPGMGGINSYFFTHEWTESPDSLSSRYNQKEAKMIVGFYVYLHMNGVPLEDITILTFYNGQRKLILKALKENKLFQGQYTKVVTVDSYQGEENEVVILSLVRSNEADNIGFLANENRVCVALSRAKRGFYIFGNAESLAITNGLWWQVSQIMRKTPKRLGYFLPLMCKKHGTKTLISNPDEWSKNDGGCSQRCGEELKCGHTCPLLCHAIPHSKLQCQMNCDRMLPCGHKCMERCFRSCSCPCIAAARQVLANAPKSRSITPREADFLPQQSAEERAMLAKRYQAFASGGAQKEDARLAKEAEKLALQENLQKLDKEAFTDLFGDGSSNDALTTDKEEKLEMTSDPSGGVRRRYTQFYSNSLPIIKNTNGRKSSNLLD</sequence>
<dbReference type="Pfam" id="PF13086">
    <property type="entry name" value="AAA_11"/>
    <property type="match status" value="1"/>
</dbReference>
<dbReference type="HOGENOM" id="CLU_001066_2_0_1"/>
<dbReference type="PANTHER" id="PTHR10887:SF341">
    <property type="entry name" value="NFX1-TYPE ZINC FINGER-CONTAINING PROTEIN 1"/>
    <property type="match status" value="1"/>
</dbReference>
<dbReference type="STRING" id="1215338.A0A059J0U3"/>
<dbReference type="CDD" id="cd18808">
    <property type="entry name" value="SF1_C_Upf1"/>
    <property type="match status" value="1"/>
</dbReference>
<dbReference type="EMBL" id="AOKY01000495">
    <property type="protein sequence ID" value="KDB21475.1"/>
    <property type="molecule type" value="Genomic_DNA"/>
</dbReference>
<reference evidence="6 7" key="1">
    <citation type="submission" date="2014-02" db="EMBL/GenBank/DDBJ databases">
        <title>The Genome Sequence of Trichophyton interdigitale MR816.</title>
        <authorList>
            <consortium name="The Broad Institute Genomics Platform"/>
            <person name="Cuomo C.A."/>
            <person name="White T.C."/>
            <person name="Graser Y."/>
            <person name="Martinez-Rossi N."/>
            <person name="Heitman J."/>
            <person name="Young S.K."/>
            <person name="Zeng Q."/>
            <person name="Gargeya S."/>
            <person name="Abouelleil A."/>
            <person name="Alvarado L."/>
            <person name="Chapman S.B."/>
            <person name="Gainer-Dewar J."/>
            <person name="Goldberg J."/>
            <person name="Griggs A."/>
            <person name="Gujja S."/>
            <person name="Hansen M."/>
            <person name="Howarth C."/>
            <person name="Imamovic A."/>
            <person name="Larimer J."/>
            <person name="Martinez D."/>
            <person name="Murphy C."/>
            <person name="Pearson M.D."/>
            <person name="Persinoti G."/>
            <person name="Poon T."/>
            <person name="Priest M."/>
            <person name="Roberts A.D."/>
            <person name="Saif S."/>
            <person name="Shea T.D."/>
            <person name="Sykes S.N."/>
            <person name="Wortman J."/>
            <person name="Nusbaum C."/>
            <person name="Birren B."/>
        </authorList>
    </citation>
    <scope>NUCLEOTIDE SEQUENCE [LARGE SCALE GENOMIC DNA]</scope>
    <source>
        <strain evidence="6 7">MR816</strain>
    </source>
</reference>
<dbReference type="OrthoDB" id="409395at2759"/>
<dbReference type="InterPro" id="IPR045055">
    <property type="entry name" value="DNA2/NAM7-like"/>
</dbReference>
<dbReference type="InterPro" id="IPR057373">
    <property type="entry name" value="ZNFX1"/>
</dbReference>
<dbReference type="InterPro" id="IPR027417">
    <property type="entry name" value="P-loop_NTPase"/>
</dbReference>
<dbReference type="GO" id="GO:0031380">
    <property type="term" value="C:nuclear RNA-directed RNA polymerase complex"/>
    <property type="evidence" value="ECO:0007669"/>
    <property type="project" value="TreeGrafter"/>
</dbReference>
<feature type="domain" description="ZNFX1" evidence="5">
    <location>
        <begin position="125"/>
        <end position="233"/>
    </location>
</feature>
<dbReference type="Gene3D" id="3.40.50.300">
    <property type="entry name" value="P-loop containing nucleotide triphosphate hydrolases"/>
    <property type="match status" value="3"/>
</dbReference>
<dbReference type="AlphaFoldDB" id="A0A059J0U3"/>
<dbReference type="PANTHER" id="PTHR10887">
    <property type="entry name" value="DNA2/NAM7 HELICASE FAMILY"/>
    <property type="match status" value="1"/>
</dbReference>
<evidence type="ECO:0000313" key="7">
    <source>
        <dbReference type="Proteomes" id="UP000024533"/>
    </source>
</evidence>
<dbReference type="Pfam" id="PF25396">
    <property type="entry name" value="ZNFX1"/>
    <property type="match status" value="1"/>
</dbReference>
<dbReference type="FunFam" id="3.40.50.300:FF:001366">
    <property type="entry name" value="ATP binding protein, putative"/>
    <property type="match status" value="1"/>
</dbReference>
<gene>
    <name evidence="6" type="ORF">H109_06570</name>
</gene>
<keyword evidence="1" id="KW-0547">Nucleotide-binding</keyword>
<feature type="region of interest" description="Disordered" evidence="2">
    <location>
        <begin position="1072"/>
        <end position="1097"/>
    </location>
</feature>
<proteinExistence type="predicted"/>
<dbReference type="Proteomes" id="UP000024533">
    <property type="component" value="Unassembled WGS sequence"/>
</dbReference>
<evidence type="ECO:0008006" key="8">
    <source>
        <dbReference type="Google" id="ProtNLM"/>
    </source>
</evidence>
<dbReference type="CDD" id="cd06008">
    <property type="entry name" value="NF-X1-zinc-finger"/>
    <property type="match status" value="1"/>
</dbReference>
<keyword evidence="1" id="KW-0347">Helicase</keyword>
<dbReference type="GO" id="GO:0031048">
    <property type="term" value="P:regulatory ncRNA-mediated heterochromatin formation"/>
    <property type="evidence" value="ECO:0007669"/>
    <property type="project" value="TreeGrafter"/>
</dbReference>
<keyword evidence="7" id="KW-1185">Reference proteome</keyword>
<evidence type="ECO:0000259" key="4">
    <source>
        <dbReference type="Pfam" id="PF13087"/>
    </source>
</evidence>
<feature type="compositionally biased region" description="Basic and acidic residues" evidence="2">
    <location>
        <begin position="1080"/>
        <end position="1089"/>
    </location>
</feature>
<dbReference type="InterPro" id="IPR041677">
    <property type="entry name" value="DNA2/NAM7_AAA_11"/>
</dbReference>
<keyword evidence="1" id="KW-0378">Hydrolase</keyword>
<organism evidence="6 7">
    <name type="scientific">Trichophyton interdigitale (strain MR816)</name>
    <dbReference type="NCBI Taxonomy" id="1215338"/>
    <lineage>
        <taxon>Eukaryota</taxon>
        <taxon>Fungi</taxon>
        <taxon>Dikarya</taxon>
        <taxon>Ascomycota</taxon>
        <taxon>Pezizomycotina</taxon>
        <taxon>Eurotiomycetes</taxon>
        <taxon>Eurotiomycetidae</taxon>
        <taxon>Onygenales</taxon>
        <taxon>Arthrodermataceae</taxon>
        <taxon>Trichophyton</taxon>
    </lineage>
</organism>
<dbReference type="InterPro" id="IPR047187">
    <property type="entry name" value="SF1_C_Upf1"/>
</dbReference>
<dbReference type="GO" id="GO:0004386">
    <property type="term" value="F:helicase activity"/>
    <property type="evidence" value="ECO:0007669"/>
    <property type="project" value="InterPro"/>
</dbReference>
<comment type="caution">
    <text evidence="6">The sequence shown here is derived from an EMBL/GenBank/DDBJ whole genome shotgun (WGS) entry which is preliminary data.</text>
</comment>
<accession>A0A059J0U3</accession>
<dbReference type="OMA" id="EWIMVEA"/>
<feature type="domain" description="DNA2/NAM7 helicase-like C-terminal" evidence="4">
    <location>
        <begin position="698"/>
        <end position="882"/>
    </location>
</feature>
<name>A0A059J0U3_TRIIM</name>
<dbReference type="InterPro" id="IPR041679">
    <property type="entry name" value="DNA2/NAM7-like_C"/>
</dbReference>
<dbReference type="Pfam" id="PF13087">
    <property type="entry name" value="AAA_12"/>
    <property type="match status" value="1"/>
</dbReference>
<feature type="domain" description="DNA2/NAM7 helicase helicase" evidence="3">
    <location>
        <begin position="309"/>
        <end position="682"/>
    </location>
</feature>
<keyword evidence="1" id="KW-0067">ATP-binding</keyword>
<evidence type="ECO:0000313" key="6">
    <source>
        <dbReference type="EMBL" id="KDB21475.1"/>
    </source>
</evidence>